<dbReference type="KEGG" id="llu:AKJ09_06381"/>
<evidence type="ECO:0000313" key="1">
    <source>
        <dbReference type="EMBL" id="AKU99717.1"/>
    </source>
</evidence>
<evidence type="ECO:0000313" key="2">
    <source>
        <dbReference type="Proteomes" id="UP000064967"/>
    </source>
</evidence>
<dbReference type="OrthoDB" id="9148974at2"/>
<proteinExistence type="predicted"/>
<protein>
    <submittedName>
        <fullName evidence="1">L-serine deaminase</fullName>
    </submittedName>
</protein>
<dbReference type="STRING" id="1391654.AKJ09_06381"/>
<name>A0A0K1Q1V6_9BACT</name>
<sequence length="238" mass="26585">MALLRPHYIHPIAAGSRLSWPWDDWNVKQAYEPGDAALAARLQPLTRRAQLAMGVAIGEWIVFTLEALGPDPRPKQYLEAAWLGTVHFACCPYVEFVDREWSGPVRGPLHLTMALINDALHFEGASPSENAAWLSTLAQLVVPPDAPYIAWRDAVLNRLERWFPASPEADDDFAYDWQSVEPLVPRECFDPTAPFDPSMSEDLIRRALTDIGAAPHLYASTPEQRERAGVVLPLPNAR</sequence>
<dbReference type="EMBL" id="CP012333">
    <property type="protein sequence ID" value="AKU99717.1"/>
    <property type="molecule type" value="Genomic_DNA"/>
</dbReference>
<organism evidence="1 2">
    <name type="scientific">Labilithrix luteola</name>
    <dbReference type="NCBI Taxonomy" id="1391654"/>
    <lineage>
        <taxon>Bacteria</taxon>
        <taxon>Pseudomonadati</taxon>
        <taxon>Myxococcota</taxon>
        <taxon>Polyangia</taxon>
        <taxon>Polyangiales</taxon>
        <taxon>Labilitrichaceae</taxon>
        <taxon>Labilithrix</taxon>
    </lineage>
</organism>
<dbReference type="Proteomes" id="UP000064967">
    <property type="component" value="Chromosome"/>
</dbReference>
<keyword evidence="2" id="KW-1185">Reference proteome</keyword>
<reference evidence="1 2" key="1">
    <citation type="submission" date="2015-08" db="EMBL/GenBank/DDBJ databases">
        <authorList>
            <person name="Babu N.S."/>
            <person name="Beckwith C.J."/>
            <person name="Beseler K.G."/>
            <person name="Brison A."/>
            <person name="Carone J.V."/>
            <person name="Caskin T.P."/>
            <person name="Diamond M."/>
            <person name="Durham M.E."/>
            <person name="Foxe J.M."/>
            <person name="Go M."/>
            <person name="Henderson B.A."/>
            <person name="Jones I.B."/>
            <person name="McGettigan J.A."/>
            <person name="Micheletti S.J."/>
            <person name="Nasrallah M.E."/>
            <person name="Ortiz D."/>
            <person name="Piller C.R."/>
            <person name="Privatt S.R."/>
            <person name="Schneider S.L."/>
            <person name="Sharp S."/>
            <person name="Smith T.C."/>
            <person name="Stanton J.D."/>
            <person name="Ullery H.E."/>
            <person name="Wilson R.J."/>
            <person name="Serrano M.G."/>
            <person name="Buck G."/>
            <person name="Lee V."/>
            <person name="Wang Y."/>
            <person name="Carvalho R."/>
            <person name="Voegtly L."/>
            <person name="Shi R."/>
            <person name="Duckworth R."/>
            <person name="Johnson A."/>
            <person name="Loviza R."/>
            <person name="Walstead R."/>
            <person name="Shah Z."/>
            <person name="Kiflezghi M."/>
            <person name="Wade K."/>
            <person name="Ball S.L."/>
            <person name="Bradley K.W."/>
            <person name="Asai D.J."/>
            <person name="Bowman C.A."/>
            <person name="Russell D.A."/>
            <person name="Pope W.H."/>
            <person name="Jacobs-Sera D."/>
            <person name="Hendrix R.W."/>
            <person name="Hatfull G.F."/>
        </authorList>
    </citation>
    <scope>NUCLEOTIDE SEQUENCE [LARGE SCALE GENOMIC DNA]</scope>
    <source>
        <strain evidence="1 2">DSM 27648</strain>
    </source>
</reference>
<dbReference type="RefSeq" id="WP_146651128.1">
    <property type="nucleotide sequence ID" value="NZ_CP012333.1"/>
</dbReference>
<dbReference type="AlphaFoldDB" id="A0A0K1Q1V6"/>
<accession>A0A0K1Q1V6</accession>
<gene>
    <name evidence="1" type="ORF">AKJ09_06381</name>
</gene>